<sequence>MRRRGYIFIFALGLVLIPGPSYAQENEFKEEESSEVFLEEYTDEFQEKFFEALKQKGIENYDRAVNLLLECKRLDPNNSVLDHELAKAYLASKQVVLAQQYGISALNARPDNLWVLNTLVDITQRQGLGLDLIKDKIPYSNAKLQENLALIYFRQENYESALKILNGMKISAFSKDLSSRIQNHIKSRENTEIQKDSIIVEVQKESPMDNYLTNISGFLEKSDFKSAASLSEEALENFPAQPYFYYTYGLSLNKVKKHKEAIAILESGLDYLLDDADLANKMYKELVDANNALGNSSKANMYLSKLKSGS</sequence>
<dbReference type="EMBL" id="CP022515">
    <property type="protein sequence ID" value="ASO04919.1"/>
    <property type="molecule type" value="Genomic_DNA"/>
</dbReference>
<dbReference type="STRING" id="616991.GCA_000733925_04601"/>
<name>A0A221UU49_9FLAO</name>
<proteinExistence type="predicted"/>
<reference evidence="2 3" key="1">
    <citation type="submission" date="2017-07" db="EMBL/GenBank/DDBJ databases">
        <title>Genome Sequence of Arenibacter algicola Strain SMS7 Isolated from a culture of the Diatom Skeletonema marinoi.</title>
        <authorList>
            <person name="Topel M."/>
            <person name="Pinder M.I.M."/>
            <person name="Johansson O.N."/>
            <person name="Kourtchenko O."/>
            <person name="Godhe A."/>
            <person name="Clarke A.K."/>
        </authorList>
    </citation>
    <scope>NUCLEOTIDE SEQUENCE [LARGE SCALE GENOMIC DNA]</scope>
    <source>
        <strain evidence="2 3">SMS7</strain>
    </source>
</reference>
<keyword evidence="2" id="KW-0378">Hydrolase</keyword>
<dbReference type="SUPFAM" id="SSF48452">
    <property type="entry name" value="TPR-like"/>
    <property type="match status" value="2"/>
</dbReference>
<dbReference type="KEGG" id="aalg:AREALGSMS7_01449"/>
<gene>
    <name evidence="2" type="ORF">AREALGSMS7_01449</name>
</gene>
<feature type="signal peptide" evidence="1">
    <location>
        <begin position="1"/>
        <end position="23"/>
    </location>
</feature>
<keyword evidence="1" id="KW-0732">Signal</keyword>
<dbReference type="Gene3D" id="1.25.40.10">
    <property type="entry name" value="Tetratricopeptide repeat domain"/>
    <property type="match status" value="2"/>
</dbReference>
<dbReference type="EC" id="3.4.-.-" evidence="2"/>
<dbReference type="GO" id="GO:0008233">
    <property type="term" value="F:peptidase activity"/>
    <property type="evidence" value="ECO:0007669"/>
    <property type="project" value="UniProtKB-KW"/>
</dbReference>
<feature type="chain" id="PRO_5013098365" evidence="1">
    <location>
        <begin position="24"/>
        <end position="310"/>
    </location>
</feature>
<evidence type="ECO:0000256" key="1">
    <source>
        <dbReference type="SAM" id="SignalP"/>
    </source>
</evidence>
<dbReference type="InterPro" id="IPR011990">
    <property type="entry name" value="TPR-like_helical_dom_sf"/>
</dbReference>
<keyword evidence="2" id="KW-0645">Protease</keyword>
<evidence type="ECO:0000313" key="3">
    <source>
        <dbReference type="Proteomes" id="UP000204551"/>
    </source>
</evidence>
<dbReference type="GO" id="GO:0006508">
    <property type="term" value="P:proteolysis"/>
    <property type="evidence" value="ECO:0007669"/>
    <property type="project" value="UniProtKB-KW"/>
</dbReference>
<dbReference type="eggNOG" id="COG0457">
    <property type="taxonomic scope" value="Bacteria"/>
</dbReference>
<dbReference type="AlphaFoldDB" id="A0A221UU49"/>
<dbReference type="RefSeq" id="WP_093977807.1">
    <property type="nucleotide sequence ID" value="NZ_CP022515.1"/>
</dbReference>
<evidence type="ECO:0000313" key="2">
    <source>
        <dbReference type="EMBL" id="ASO04919.1"/>
    </source>
</evidence>
<accession>A0A221UU49</accession>
<organism evidence="2 3">
    <name type="scientific">Arenibacter algicola</name>
    <dbReference type="NCBI Taxonomy" id="616991"/>
    <lineage>
        <taxon>Bacteria</taxon>
        <taxon>Pseudomonadati</taxon>
        <taxon>Bacteroidota</taxon>
        <taxon>Flavobacteriia</taxon>
        <taxon>Flavobacteriales</taxon>
        <taxon>Flavobacteriaceae</taxon>
        <taxon>Arenibacter</taxon>
    </lineage>
</organism>
<dbReference type="Proteomes" id="UP000204551">
    <property type="component" value="Chromosome"/>
</dbReference>
<protein>
    <submittedName>
        <fullName evidence="2">Beta-barrel assembly-enhancing protease</fullName>
        <ecNumber evidence="2">3.4.-.-</ecNumber>
    </submittedName>
</protein>